<accession>A0ABN9SS82</accession>
<proteinExistence type="predicted"/>
<reference evidence="2" key="1">
    <citation type="submission" date="2023-10" db="EMBL/GenBank/DDBJ databases">
        <authorList>
            <person name="Chen Y."/>
            <person name="Shah S."/>
            <person name="Dougan E. K."/>
            <person name="Thang M."/>
            <person name="Chan C."/>
        </authorList>
    </citation>
    <scope>NUCLEOTIDE SEQUENCE [LARGE SCALE GENOMIC DNA]</scope>
</reference>
<evidence type="ECO:0000313" key="2">
    <source>
        <dbReference type="EMBL" id="CAK0834845.1"/>
    </source>
</evidence>
<feature type="compositionally biased region" description="Basic and acidic residues" evidence="1">
    <location>
        <begin position="341"/>
        <end position="357"/>
    </location>
</feature>
<keyword evidence="3" id="KW-1185">Reference proteome</keyword>
<feature type="non-terminal residue" evidence="2">
    <location>
        <position position="1"/>
    </location>
</feature>
<feature type="region of interest" description="Disordered" evidence="1">
    <location>
        <begin position="50"/>
        <end position="69"/>
    </location>
</feature>
<evidence type="ECO:0000256" key="1">
    <source>
        <dbReference type="SAM" id="MobiDB-lite"/>
    </source>
</evidence>
<comment type="caution">
    <text evidence="2">The sequence shown here is derived from an EMBL/GenBank/DDBJ whole genome shotgun (WGS) entry which is preliminary data.</text>
</comment>
<protein>
    <submittedName>
        <fullName evidence="2">Uncharacterized protein</fullName>
    </submittedName>
</protein>
<feature type="compositionally biased region" description="Low complexity" evidence="1">
    <location>
        <begin position="325"/>
        <end position="339"/>
    </location>
</feature>
<feature type="region of interest" description="Disordered" evidence="1">
    <location>
        <begin position="325"/>
        <end position="364"/>
    </location>
</feature>
<organism evidence="2 3">
    <name type="scientific">Prorocentrum cordatum</name>
    <dbReference type="NCBI Taxonomy" id="2364126"/>
    <lineage>
        <taxon>Eukaryota</taxon>
        <taxon>Sar</taxon>
        <taxon>Alveolata</taxon>
        <taxon>Dinophyceae</taxon>
        <taxon>Prorocentrales</taxon>
        <taxon>Prorocentraceae</taxon>
        <taxon>Prorocentrum</taxon>
    </lineage>
</organism>
<sequence length="364" mass="39508">ERFPACRFFLPARGGAQATDRGIGPRVHRIGSRLVACGSPRLLPPTQRCGGTRGCRAHGPRRQDSEHAHWSTHVCTHEADPEGITEGAEVRPPKPKDWMDDWWSWMAGASGGAAAGSWDGKAESGGSKYLPQDQEHANLVARVKAVQKSDKLEGADRWGDFVSERGGKRDPASRTPEELAEFLAVADPAQATEGVTGQFSDEMALVAQVKNGQRNNEAFKNAWLEYCDANMEGLRDPTKHSAEGLRAFLETAPPVTAVESDEEHRKMVEQIKEGQRADETFKLAWWKYCEVNGSTFMDPAKHDKAFLQAFVVAFVPGQAPQQAAAGPKAAAAAAGYGKMSGKGEKGKGKGKGKEKGKPGPYSWW</sequence>
<dbReference type="Proteomes" id="UP001189429">
    <property type="component" value="Unassembled WGS sequence"/>
</dbReference>
<gene>
    <name evidence="2" type="ORF">PCOR1329_LOCUS32137</name>
</gene>
<evidence type="ECO:0000313" key="3">
    <source>
        <dbReference type="Proteomes" id="UP001189429"/>
    </source>
</evidence>
<name>A0ABN9SS82_9DINO</name>
<dbReference type="EMBL" id="CAUYUJ010012913">
    <property type="protein sequence ID" value="CAK0834845.1"/>
    <property type="molecule type" value="Genomic_DNA"/>
</dbReference>